<dbReference type="InterPro" id="IPR013320">
    <property type="entry name" value="ConA-like_dom_sf"/>
</dbReference>
<evidence type="ECO:0000256" key="1">
    <source>
        <dbReference type="ARBA" id="ARBA00006865"/>
    </source>
</evidence>
<protein>
    <submittedName>
        <fullName evidence="3">Glycosyl hydrolases family 16</fullName>
    </submittedName>
</protein>
<dbReference type="GO" id="GO:0004553">
    <property type="term" value="F:hydrolase activity, hydrolyzing O-glycosyl compounds"/>
    <property type="evidence" value="ECO:0007669"/>
    <property type="project" value="InterPro"/>
</dbReference>
<dbReference type="EMBL" id="FQUC01000001">
    <property type="protein sequence ID" value="SHE42841.1"/>
    <property type="molecule type" value="Genomic_DNA"/>
</dbReference>
<evidence type="ECO:0000313" key="3">
    <source>
        <dbReference type="EMBL" id="SHE42841.1"/>
    </source>
</evidence>
<keyword evidence="3" id="KW-0378">Hydrolase</keyword>
<dbReference type="SUPFAM" id="SSF49899">
    <property type="entry name" value="Concanavalin A-like lectins/glucanases"/>
    <property type="match status" value="1"/>
</dbReference>
<dbReference type="Proteomes" id="UP000184480">
    <property type="component" value="Unassembled WGS sequence"/>
</dbReference>
<dbReference type="STRING" id="1346286.SAMN05444362_101308"/>
<accession>A0A1M4TEG9</accession>
<reference evidence="4" key="1">
    <citation type="submission" date="2016-11" db="EMBL/GenBank/DDBJ databases">
        <authorList>
            <person name="Varghese N."/>
            <person name="Submissions S."/>
        </authorList>
    </citation>
    <scope>NUCLEOTIDE SEQUENCE [LARGE SCALE GENOMIC DNA]</scope>
    <source>
        <strain evidence="4">DSM 27370</strain>
    </source>
</reference>
<feature type="domain" description="GH16" evidence="2">
    <location>
        <begin position="15"/>
        <end position="276"/>
    </location>
</feature>
<organism evidence="3 4">
    <name type="scientific">Dysgonomonas macrotermitis</name>
    <dbReference type="NCBI Taxonomy" id="1346286"/>
    <lineage>
        <taxon>Bacteria</taxon>
        <taxon>Pseudomonadati</taxon>
        <taxon>Bacteroidota</taxon>
        <taxon>Bacteroidia</taxon>
        <taxon>Bacteroidales</taxon>
        <taxon>Dysgonomonadaceae</taxon>
        <taxon>Dysgonomonas</taxon>
    </lineage>
</organism>
<name>A0A1M4TEG9_9BACT</name>
<dbReference type="PANTHER" id="PTHR10963:SF55">
    <property type="entry name" value="GLYCOSIDE HYDROLASE FAMILY 16 PROTEIN"/>
    <property type="match status" value="1"/>
</dbReference>
<dbReference type="AlphaFoldDB" id="A0A1M4TEG9"/>
<keyword evidence="4" id="KW-1185">Reference proteome</keyword>
<comment type="similarity">
    <text evidence="1">Belongs to the glycosyl hydrolase 16 family.</text>
</comment>
<dbReference type="GO" id="GO:0005975">
    <property type="term" value="P:carbohydrate metabolic process"/>
    <property type="evidence" value="ECO:0007669"/>
    <property type="project" value="InterPro"/>
</dbReference>
<dbReference type="InterPro" id="IPR000757">
    <property type="entry name" value="Beta-glucanase-like"/>
</dbReference>
<dbReference type="InterPro" id="IPR050546">
    <property type="entry name" value="Glycosyl_Hydrlase_16"/>
</dbReference>
<proteinExistence type="inferred from homology"/>
<sequence length="276" mass="31208">MRKVIALLLLTMCSIHQSCSSNDVDMEPGEGQEKLLFKDDFDSFNENVWTKEVHEPGWVNQELQAYDPAYVSVGTDEGKSVLILTAERKGNKIYSGRVNSQGKKNFKYGKIEASIKLPKTANGLWPAFWLMGDNDKQWPECGEIDIMEIGERNGIATGTTETYVNTAIHYGTDMEAGHRQEFYAANVANNLQDGKYHTYSLDWNENSLTVSVDGIKFYSFDISKVSGRHEYFQDNCYILFNLAVGGAFTGITDINEITALKDGEKVHMYIDWVKIY</sequence>
<evidence type="ECO:0000259" key="2">
    <source>
        <dbReference type="PROSITE" id="PS51762"/>
    </source>
</evidence>
<dbReference type="Pfam" id="PF00722">
    <property type="entry name" value="Glyco_hydro_16"/>
    <property type="match status" value="1"/>
</dbReference>
<dbReference type="Gene3D" id="2.60.120.200">
    <property type="match status" value="1"/>
</dbReference>
<dbReference type="PANTHER" id="PTHR10963">
    <property type="entry name" value="GLYCOSYL HYDROLASE-RELATED"/>
    <property type="match status" value="1"/>
</dbReference>
<evidence type="ECO:0000313" key="4">
    <source>
        <dbReference type="Proteomes" id="UP000184480"/>
    </source>
</evidence>
<gene>
    <name evidence="3" type="ORF">SAMN05444362_101308</name>
</gene>
<dbReference type="PROSITE" id="PS51762">
    <property type="entry name" value="GH16_2"/>
    <property type="match status" value="1"/>
</dbReference>
<dbReference type="RefSeq" id="WP_062175404.1">
    <property type="nucleotide sequence ID" value="NZ_BBXL01000001.1"/>
</dbReference>
<dbReference type="CDD" id="cd08023">
    <property type="entry name" value="GH16_laminarinase_like"/>
    <property type="match status" value="1"/>
</dbReference>
<dbReference type="OrthoDB" id="9809583at2"/>